<dbReference type="GO" id="GO:0000976">
    <property type="term" value="F:transcription cis-regulatory region binding"/>
    <property type="evidence" value="ECO:0000318"/>
    <property type="project" value="GO_Central"/>
</dbReference>
<evidence type="ECO:0000259" key="7">
    <source>
        <dbReference type="PROSITE" id="PS50811"/>
    </source>
</evidence>
<comment type="subcellular location">
    <subcellularLocation>
        <location evidence="1">Nucleus</location>
    </subcellularLocation>
</comment>
<keyword evidence="5" id="KW-0539">Nucleus</keyword>
<gene>
    <name evidence="9" type="ORF">HannXRQ_Chr17g0562191</name>
    <name evidence="8" type="ORF">HanXRQr2_Chr17g0820301</name>
</gene>
<feature type="compositionally biased region" description="Polar residues" evidence="6">
    <location>
        <begin position="277"/>
        <end position="295"/>
    </location>
</feature>
<protein>
    <submittedName>
        <fullName evidence="9">Putative WRKY domain-containing protein</fullName>
    </submittedName>
    <submittedName>
        <fullName evidence="8">Transcription factor WRKY family</fullName>
    </submittedName>
</protein>
<reference evidence="8" key="3">
    <citation type="submission" date="2020-06" db="EMBL/GenBank/DDBJ databases">
        <title>Helianthus annuus Genome sequencing and assembly Release 2.</title>
        <authorList>
            <person name="Gouzy J."/>
            <person name="Langlade N."/>
            <person name="Munos S."/>
        </authorList>
    </citation>
    <scope>NUCLEOTIDE SEQUENCE</scope>
    <source>
        <tissue evidence="8">Leaves</tissue>
    </source>
</reference>
<evidence type="ECO:0000256" key="5">
    <source>
        <dbReference type="ARBA" id="ARBA00023242"/>
    </source>
</evidence>
<keyword evidence="10" id="KW-1185">Reference proteome</keyword>
<dbReference type="GO" id="GO:0005634">
    <property type="term" value="C:nucleus"/>
    <property type="evidence" value="ECO:0000318"/>
    <property type="project" value="GO_Central"/>
</dbReference>
<evidence type="ECO:0000313" key="10">
    <source>
        <dbReference type="Proteomes" id="UP000215914"/>
    </source>
</evidence>
<keyword evidence="3" id="KW-0238">DNA-binding</keyword>
<dbReference type="Gramene" id="mRNA:HanXRQr2_Chr17g0820301">
    <property type="protein sequence ID" value="mRNA:HanXRQr2_Chr17g0820301"/>
    <property type="gene ID" value="HanXRQr2_Chr17g0820301"/>
</dbReference>
<dbReference type="InParanoid" id="A0A251RTB7"/>
<feature type="domain" description="WRKY" evidence="7">
    <location>
        <begin position="219"/>
        <end position="278"/>
    </location>
</feature>
<dbReference type="SMR" id="A0A251RTB7"/>
<evidence type="ECO:0000313" key="8">
    <source>
        <dbReference type="EMBL" id="KAF5756894.1"/>
    </source>
</evidence>
<dbReference type="FunCoup" id="A0A251RTB7">
    <property type="interactions" value="464"/>
</dbReference>
<dbReference type="InterPro" id="IPR003657">
    <property type="entry name" value="WRKY_dom"/>
</dbReference>
<dbReference type="EMBL" id="MNCJ02000332">
    <property type="protein sequence ID" value="KAF5756894.1"/>
    <property type="molecule type" value="Genomic_DNA"/>
</dbReference>
<dbReference type="Pfam" id="PF03106">
    <property type="entry name" value="WRKY"/>
    <property type="match status" value="1"/>
</dbReference>
<dbReference type="GO" id="GO:0003700">
    <property type="term" value="F:DNA-binding transcription factor activity"/>
    <property type="evidence" value="ECO:0000318"/>
    <property type="project" value="GO_Central"/>
</dbReference>
<evidence type="ECO:0000256" key="1">
    <source>
        <dbReference type="ARBA" id="ARBA00004123"/>
    </source>
</evidence>
<dbReference type="Proteomes" id="UP000215914">
    <property type="component" value="Chromosome 17"/>
</dbReference>
<feature type="compositionally biased region" description="Polar residues" evidence="6">
    <location>
        <begin position="302"/>
        <end position="313"/>
    </location>
</feature>
<evidence type="ECO:0000256" key="3">
    <source>
        <dbReference type="ARBA" id="ARBA00023125"/>
    </source>
</evidence>
<dbReference type="STRING" id="4232.A0A251RTB7"/>
<dbReference type="InterPro" id="IPR036576">
    <property type="entry name" value="WRKY_dom_sf"/>
</dbReference>
<keyword evidence="2" id="KW-0805">Transcription regulation</keyword>
<dbReference type="EMBL" id="CM007906">
    <property type="protein sequence ID" value="OTF87471.1"/>
    <property type="molecule type" value="Genomic_DNA"/>
</dbReference>
<evidence type="ECO:0000313" key="9">
    <source>
        <dbReference type="EMBL" id="OTF87471.1"/>
    </source>
</evidence>
<dbReference type="PANTHER" id="PTHR32096:SF104">
    <property type="entry name" value="WRKY DOMAIN-CONTAINING PROTEIN-RELATED"/>
    <property type="match status" value="1"/>
</dbReference>
<reference evidence="8 10" key="1">
    <citation type="journal article" date="2017" name="Nature">
        <title>The sunflower genome provides insights into oil metabolism, flowering and Asterid evolution.</title>
        <authorList>
            <person name="Badouin H."/>
            <person name="Gouzy J."/>
            <person name="Grassa C.J."/>
            <person name="Murat F."/>
            <person name="Staton S.E."/>
            <person name="Cottret L."/>
            <person name="Lelandais-Briere C."/>
            <person name="Owens G.L."/>
            <person name="Carrere S."/>
            <person name="Mayjonade B."/>
            <person name="Legrand L."/>
            <person name="Gill N."/>
            <person name="Kane N.C."/>
            <person name="Bowers J.E."/>
            <person name="Hubner S."/>
            <person name="Bellec A."/>
            <person name="Berard A."/>
            <person name="Berges H."/>
            <person name="Blanchet N."/>
            <person name="Boniface M.C."/>
            <person name="Brunel D."/>
            <person name="Catrice O."/>
            <person name="Chaidir N."/>
            <person name="Claudel C."/>
            <person name="Donnadieu C."/>
            <person name="Faraut T."/>
            <person name="Fievet G."/>
            <person name="Helmstetter N."/>
            <person name="King M."/>
            <person name="Knapp S.J."/>
            <person name="Lai Z."/>
            <person name="Le Paslier M.C."/>
            <person name="Lippi Y."/>
            <person name="Lorenzon L."/>
            <person name="Mandel J.R."/>
            <person name="Marage G."/>
            <person name="Marchand G."/>
            <person name="Marquand E."/>
            <person name="Bret-Mestries E."/>
            <person name="Morien E."/>
            <person name="Nambeesan S."/>
            <person name="Nguyen T."/>
            <person name="Pegot-Espagnet P."/>
            <person name="Pouilly N."/>
            <person name="Raftis F."/>
            <person name="Sallet E."/>
            <person name="Schiex T."/>
            <person name="Thomas J."/>
            <person name="Vandecasteele C."/>
            <person name="Vares D."/>
            <person name="Vear F."/>
            <person name="Vautrin S."/>
            <person name="Crespi M."/>
            <person name="Mangin B."/>
            <person name="Burke J.M."/>
            <person name="Salse J."/>
            <person name="Munos S."/>
            <person name="Vincourt P."/>
            <person name="Rieseberg L.H."/>
            <person name="Langlade N.B."/>
        </authorList>
    </citation>
    <scope>NUCLEOTIDE SEQUENCE [LARGE SCALE GENOMIC DNA]</scope>
    <source>
        <strain evidence="10">cv. SF193</strain>
        <tissue evidence="8">Leaves</tissue>
    </source>
</reference>
<dbReference type="Gene3D" id="2.20.25.80">
    <property type="entry name" value="WRKY domain"/>
    <property type="match status" value="1"/>
</dbReference>
<dbReference type="FunFam" id="2.20.25.80:FF:000004">
    <property type="entry name" value="WRKY transcription factor 65"/>
    <property type="match status" value="1"/>
</dbReference>
<dbReference type="PANTHER" id="PTHR32096">
    <property type="entry name" value="WRKY TRANSCRIPTION FACTOR 30-RELATED-RELATED"/>
    <property type="match status" value="1"/>
</dbReference>
<dbReference type="AlphaFoldDB" id="A0A251RTB7"/>
<keyword evidence="4" id="KW-0804">Transcription</keyword>
<dbReference type="SUPFAM" id="SSF118290">
    <property type="entry name" value="WRKY DNA-binding domain"/>
    <property type="match status" value="1"/>
</dbReference>
<reference evidence="9" key="2">
    <citation type="submission" date="2017-02" db="EMBL/GenBank/DDBJ databases">
        <title>Sunflower complete genome.</title>
        <authorList>
            <person name="Langlade N."/>
            <person name="Munos S."/>
        </authorList>
    </citation>
    <scope>NUCLEOTIDE SEQUENCE [LARGE SCALE GENOMIC DNA]</scope>
    <source>
        <tissue evidence="9">Leaves</tissue>
    </source>
</reference>
<organism evidence="9 10">
    <name type="scientific">Helianthus annuus</name>
    <name type="common">Common sunflower</name>
    <dbReference type="NCBI Taxonomy" id="4232"/>
    <lineage>
        <taxon>Eukaryota</taxon>
        <taxon>Viridiplantae</taxon>
        <taxon>Streptophyta</taxon>
        <taxon>Embryophyta</taxon>
        <taxon>Tracheophyta</taxon>
        <taxon>Spermatophyta</taxon>
        <taxon>Magnoliopsida</taxon>
        <taxon>eudicotyledons</taxon>
        <taxon>Gunneridae</taxon>
        <taxon>Pentapetalae</taxon>
        <taxon>asterids</taxon>
        <taxon>campanulids</taxon>
        <taxon>Asterales</taxon>
        <taxon>Asteraceae</taxon>
        <taxon>Asteroideae</taxon>
        <taxon>Heliantheae alliance</taxon>
        <taxon>Heliantheae</taxon>
        <taxon>Helianthus</taxon>
    </lineage>
</organism>
<feature type="region of interest" description="Disordered" evidence="6">
    <location>
        <begin position="271"/>
        <end position="325"/>
    </location>
</feature>
<dbReference type="InterPro" id="IPR044810">
    <property type="entry name" value="WRKY_plant"/>
</dbReference>
<evidence type="ECO:0000256" key="4">
    <source>
        <dbReference type="ARBA" id="ARBA00023163"/>
    </source>
</evidence>
<accession>A0A251RTB7</accession>
<dbReference type="PROSITE" id="PS50811">
    <property type="entry name" value="WRKY"/>
    <property type="match status" value="1"/>
</dbReference>
<evidence type="ECO:0000256" key="2">
    <source>
        <dbReference type="ARBA" id="ARBA00023015"/>
    </source>
</evidence>
<sequence length="375" mass="41429">MDKPQGLSGHFSLFIFIVIKVKCTHTNISTHTSSFLSLSKVSAFICLHLLLTMDVDWDLQAVVRGCCSAVPSATTTTTTATPPTGPPDGCTQQKSTFDGENNINLLTFSPDLFQPRSETSIEQFMNDLYNCNPLQFTNLQKQPPPQSFSFLGGNQDPPYHHQNYYHHQQQQEKQFQVKQQSLGISRCTTTHAQGATKIKKRKNQIKKVCQVPAEGSPPDLWSWRKYGQKPIKGSPYPRGYYKCSTLKGCSARKQVERNRSDPGMLIITYTGEHTHPVPTQVNSLTGSTRNKTTNSGDDDTGNKPTLSPENSPAISLPPVTEKMDDTDDDINFDGLDDLVGSDVGDMFSDHRATATAAPPLIILPQQLLLPVGVDF</sequence>
<evidence type="ECO:0000256" key="6">
    <source>
        <dbReference type="SAM" id="MobiDB-lite"/>
    </source>
</evidence>
<dbReference type="SMART" id="SM00774">
    <property type="entry name" value="WRKY"/>
    <property type="match status" value="1"/>
</dbReference>
<proteinExistence type="predicted"/>
<name>A0A251RTB7_HELAN</name>